<gene>
    <name evidence="2" type="ORF">N8I74_18645</name>
</gene>
<proteinExistence type="predicted"/>
<sequence length="170" mass="17995">MKARLLLLLVAGLLHGNAYPGARLPNLLFIDLAGRQDLAPQLRRYYAADPAGRATAPCAFGAEEGLGGLLYLKKRPPGFSDALAAKVASRDRHAIATARRLLSTFKDDDGTQLDGALIATQAGRHIVLTGLSPSGRIASAQLQGQELQQLPRFGQRVCIALGSILGDFAP</sequence>
<feature type="chain" id="PRO_5046958627" evidence="1">
    <location>
        <begin position="21"/>
        <end position="170"/>
    </location>
</feature>
<name>A0ABY6DNQ6_9NEIS</name>
<protein>
    <submittedName>
        <fullName evidence="2">Uncharacterized protein</fullName>
    </submittedName>
</protein>
<keyword evidence="3" id="KW-1185">Reference proteome</keyword>
<dbReference type="RefSeq" id="WP_263124714.1">
    <property type="nucleotide sequence ID" value="NZ_CP106753.1"/>
</dbReference>
<dbReference type="EMBL" id="CP106753">
    <property type="protein sequence ID" value="UXY15308.1"/>
    <property type="molecule type" value="Genomic_DNA"/>
</dbReference>
<feature type="signal peptide" evidence="1">
    <location>
        <begin position="1"/>
        <end position="20"/>
    </location>
</feature>
<evidence type="ECO:0000256" key="1">
    <source>
        <dbReference type="SAM" id="SignalP"/>
    </source>
</evidence>
<reference evidence="2" key="1">
    <citation type="submission" date="2022-10" db="EMBL/GenBank/DDBJ databases">
        <title>Chitiniphilus purpureus sp. nov., a novel chitin-degrading bacterium isolated from crawfish pond sediment.</title>
        <authorList>
            <person name="Li K."/>
        </authorList>
    </citation>
    <scope>NUCLEOTIDE SEQUENCE</scope>
    <source>
        <strain evidence="2">CD1</strain>
    </source>
</reference>
<accession>A0ABY6DNQ6</accession>
<evidence type="ECO:0000313" key="2">
    <source>
        <dbReference type="EMBL" id="UXY15308.1"/>
    </source>
</evidence>
<evidence type="ECO:0000313" key="3">
    <source>
        <dbReference type="Proteomes" id="UP001061302"/>
    </source>
</evidence>
<keyword evidence="1" id="KW-0732">Signal</keyword>
<organism evidence="2 3">
    <name type="scientific">Chitiniphilus purpureus</name>
    <dbReference type="NCBI Taxonomy" id="2981137"/>
    <lineage>
        <taxon>Bacteria</taxon>
        <taxon>Pseudomonadati</taxon>
        <taxon>Pseudomonadota</taxon>
        <taxon>Betaproteobacteria</taxon>
        <taxon>Neisseriales</taxon>
        <taxon>Chitinibacteraceae</taxon>
        <taxon>Chitiniphilus</taxon>
    </lineage>
</organism>
<dbReference type="Proteomes" id="UP001061302">
    <property type="component" value="Chromosome"/>
</dbReference>